<dbReference type="InterPro" id="IPR014440">
    <property type="entry name" value="HCCAis_GSTk"/>
</dbReference>
<evidence type="ECO:0000259" key="2">
    <source>
        <dbReference type="Pfam" id="PF01323"/>
    </source>
</evidence>
<dbReference type="PANTHER" id="PTHR42943:SF2">
    <property type="entry name" value="GLUTATHIONE S-TRANSFERASE KAPPA 1"/>
    <property type="match status" value="1"/>
</dbReference>
<dbReference type="InterPro" id="IPR001853">
    <property type="entry name" value="DSBA-like_thioredoxin_dom"/>
</dbReference>
<feature type="domain" description="DSBA-like thioredoxin" evidence="2">
    <location>
        <begin position="10"/>
        <end position="202"/>
    </location>
</feature>
<comment type="caution">
    <text evidence="3">The sequence shown here is derived from an EMBL/GenBank/DDBJ whole genome shotgun (WGS) entry which is preliminary data.</text>
</comment>
<gene>
    <name evidence="3" type="ORF">GCM10009754_02520</name>
</gene>
<proteinExistence type="inferred from homology"/>
<dbReference type="PIRSF" id="PIRSF006386">
    <property type="entry name" value="HCCAis_GSTk"/>
    <property type="match status" value="1"/>
</dbReference>
<dbReference type="InterPro" id="IPR051924">
    <property type="entry name" value="GST_Kappa/NadH"/>
</dbReference>
<dbReference type="EC" id="5.99.1.4" evidence="1"/>
<evidence type="ECO:0000313" key="4">
    <source>
        <dbReference type="Proteomes" id="UP001501116"/>
    </source>
</evidence>
<reference evidence="4" key="1">
    <citation type="journal article" date="2019" name="Int. J. Syst. Evol. Microbiol.">
        <title>The Global Catalogue of Microorganisms (GCM) 10K type strain sequencing project: providing services to taxonomists for standard genome sequencing and annotation.</title>
        <authorList>
            <consortium name="The Broad Institute Genomics Platform"/>
            <consortium name="The Broad Institute Genome Sequencing Center for Infectious Disease"/>
            <person name="Wu L."/>
            <person name="Ma J."/>
        </authorList>
    </citation>
    <scope>NUCLEOTIDE SEQUENCE [LARGE SCALE GENOMIC DNA]</scope>
    <source>
        <strain evidence="4">JCM 14545</strain>
    </source>
</reference>
<dbReference type="Gene3D" id="3.40.30.10">
    <property type="entry name" value="Glutaredoxin"/>
    <property type="match status" value="1"/>
</dbReference>
<organism evidence="3 4">
    <name type="scientific">Amycolatopsis minnesotensis</name>
    <dbReference type="NCBI Taxonomy" id="337894"/>
    <lineage>
        <taxon>Bacteria</taxon>
        <taxon>Bacillati</taxon>
        <taxon>Actinomycetota</taxon>
        <taxon>Actinomycetes</taxon>
        <taxon>Pseudonocardiales</taxon>
        <taxon>Pseudonocardiaceae</taxon>
        <taxon>Amycolatopsis</taxon>
    </lineage>
</organism>
<evidence type="ECO:0000313" key="3">
    <source>
        <dbReference type="EMBL" id="GAA1938974.1"/>
    </source>
</evidence>
<name>A0ABP5BCH9_9PSEU</name>
<dbReference type="RefSeq" id="WP_344412379.1">
    <property type="nucleotide sequence ID" value="NZ_BAAANN010000001.1"/>
</dbReference>
<dbReference type="Proteomes" id="UP001501116">
    <property type="component" value="Unassembled WGS sequence"/>
</dbReference>
<evidence type="ECO:0000256" key="1">
    <source>
        <dbReference type="PIRNR" id="PIRNR006386"/>
    </source>
</evidence>
<keyword evidence="4" id="KW-1185">Reference proteome</keyword>
<comment type="similarity">
    <text evidence="1">Belongs to the GST superfamily. NadH family.</text>
</comment>
<keyword evidence="1 3" id="KW-0413">Isomerase</keyword>
<dbReference type="SUPFAM" id="SSF52833">
    <property type="entry name" value="Thioredoxin-like"/>
    <property type="match status" value="1"/>
</dbReference>
<accession>A0ABP5BCH9</accession>
<dbReference type="EMBL" id="BAAANN010000001">
    <property type="protein sequence ID" value="GAA1938974.1"/>
    <property type="molecule type" value="Genomic_DNA"/>
</dbReference>
<sequence>MAKSVKARWYFSLRSPYSWLCYRDLLATDPGVLDVIEWVPAWEPGERLRGQLVERGVEMPWMPMSRAKHFYILQDVRRLSKDRDLPMTWPIDNAPNWDVAHVGYLAAARAGAARAYVDRVYAARWERGENISDPAVIGAVGQEIGLGAELVSRAHEDEELLAQGLDVLEEVARDGLFGVPLFTVGREKFWGVDRLDRFVSTLRARVPMPDPSPTAAEYERMEFPELAHAVSDAGHAGGCG</sequence>
<dbReference type="PANTHER" id="PTHR42943">
    <property type="entry name" value="GLUTATHIONE S-TRANSFERASE KAPPA"/>
    <property type="match status" value="1"/>
</dbReference>
<comment type="catalytic activity">
    <reaction evidence="1">
        <text>2-hydroxychromene-2-carboxylate = (3E)-4-(2-hydroxyphenyl)-2-oxobut-3-enoate</text>
        <dbReference type="Rhea" id="RHEA:27401"/>
        <dbReference type="ChEBI" id="CHEBI:59350"/>
        <dbReference type="ChEBI" id="CHEBI:59353"/>
        <dbReference type="EC" id="5.99.1.4"/>
    </reaction>
</comment>
<dbReference type="InterPro" id="IPR036249">
    <property type="entry name" value="Thioredoxin-like_sf"/>
</dbReference>
<protein>
    <recommendedName>
        <fullName evidence="1">2-hydroxychromene-2-carboxylate isomerase</fullName>
        <ecNumber evidence="1">5.99.1.4</ecNumber>
    </recommendedName>
</protein>
<dbReference type="Pfam" id="PF01323">
    <property type="entry name" value="DSBA"/>
    <property type="match status" value="1"/>
</dbReference>
<dbReference type="GO" id="GO:0016853">
    <property type="term" value="F:isomerase activity"/>
    <property type="evidence" value="ECO:0007669"/>
    <property type="project" value="UniProtKB-KW"/>
</dbReference>